<feature type="non-terminal residue" evidence="2">
    <location>
        <position position="1"/>
    </location>
</feature>
<dbReference type="EMBL" id="LFRF01000024">
    <property type="protein sequence ID" value="KND88592.1"/>
    <property type="molecule type" value="Genomic_DNA"/>
</dbReference>
<accession>A0A0L0N3D5</accession>
<protein>
    <submittedName>
        <fullName evidence="2">Uncharacterized protein</fullName>
    </submittedName>
</protein>
<comment type="caution">
    <text evidence="2">The sequence shown here is derived from an EMBL/GenBank/DDBJ whole genome shotgun (WGS) entry which is preliminary data.</text>
</comment>
<feature type="compositionally biased region" description="Basic residues" evidence="1">
    <location>
        <begin position="121"/>
        <end position="132"/>
    </location>
</feature>
<feature type="compositionally biased region" description="Basic residues" evidence="1">
    <location>
        <begin position="75"/>
        <end position="87"/>
    </location>
</feature>
<dbReference type="AlphaFoldDB" id="A0A0L0N3D5"/>
<sequence>GRRRLLTSPSPSPQTWLFLLSAASLSWGGFDLLRLLISACGQDGALDGHHAAAHHPRRRGQHPTQGVSGGEVRRVPHRAAHHGAQHARLHDGGEGAAAVGARHRRARRRAARGLPALQLGARRRLHPRRRQPARGLGHGVARARQARRRRRRAAARAQP</sequence>
<proteinExistence type="predicted"/>
<dbReference type="Proteomes" id="UP000036947">
    <property type="component" value="Unassembled WGS sequence"/>
</dbReference>
<name>A0A0L0N3D5_TOLOC</name>
<evidence type="ECO:0000313" key="3">
    <source>
        <dbReference type="Proteomes" id="UP000036947"/>
    </source>
</evidence>
<feature type="region of interest" description="Disordered" evidence="1">
    <location>
        <begin position="48"/>
        <end position="159"/>
    </location>
</feature>
<organism evidence="2 3">
    <name type="scientific">Tolypocladium ophioglossoides (strain CBS 100239)</name>
    <name type="common">Snaketongue truffleclub</name>
    <name type="synonym">Elaphocordyceps ophioglossoides</name>
    <dbReference type="NCBI Taxonomy" id="1163406"/>
    <lineage>
        <taxon>Eukaryota</taxon>
        <taxon>Fungi</taxon>
        <taxon>Dikarya</taxon>
        <taxon>Ascomycota</taxon>
        <taxon>Pezizomycotina</taxon>
        <taxon>Sordariomycetes</taxon>
        <taxon>Hypocreomycetidae</taxon>
        <taxon>Hypocreales</taxon>
        <taxon>Ophiocordycipitaceae</taxon>
        <taxon>Tolypocladium</taxon>
    </lineage>
</organism>
<feature type="compositionally biased region" description="Basic residues" evidence="1">
    <location>
        <begin position="101"/>
        <end position="111"/>
    </location>
</feature>
<feature type="non-terminal residue" evidence="2">
    <location>
        <position position="159"/>
    </location>
</feature>
<feature type="compositionally biased region" description="Basic residues" evidence="1">
    <location>
        <begin position="144"/>
        <end position="159"/>
    </location>
</feature>
<reference evidence="2 3" key="1">
    <citation type="journal article" date="2015" name="BMC Genomics">
        <title>The genome of the truffle-parasite Tolypocladium ophioglossoides and the evolution of antifungal peptaibiotics.</title>
        <authorList>
            <person name="Quandt C.A."/>
            <person name="Bushley K.E."/>
            <person name="Spatafora J.W."/>
        </authorList>
    </citation>
    <scope>NUCLEOTIDE SEQUENCE [LARGE SCALE GENOMIC DNA]</scope>
    <source>
        <strain evidence="2 3">CBS 100239</strain>
    </source>
</reference>
<feature type="compositionally biased region" description="Basic residues" evidence="1">
    <location>
        <begin position="51"/>
        <end position="61"/>
    </location>
</feature>
<keyword evidence="3" id="KW-1185">Reference proteome</keyword>
<evidence type="ECO:0000256" key="1">
    <source>
        <dbReference type="SAM" id="MobiDB-lite"/>
    </source>
</evidence>
<evidence type="ECO:0000313" key="2">
    <source>
        <dbReference type="EMBL" id="KND88592.1"/>
    </source>
</evidence>
<gene>
    <name evidence="2" type="ORF">TOPH_06742</name>
</gene>